<dbReference type="Proteomes" id="UP000735302">
    <property type="component" value="Unassembled WGS sequence"/>
</dbReference>
<feature type="region of interest" description="Disordered" evidence="1">
    <location>
        <begin position="27"/>
        <end position="46"/>
    </location>
</feature>
<feature type="compositionally biased region" description="Gly residues" evidence="1">
    <location>
        <begin position="33"/>
        <end position="45"/>
    </location>
</feature>
<reference evidence="2 3" key="1">
    <citation type="journal article" date="2021" name="Elife">
        <title>Chloroplast acquisition without the gene transfer in kleptoplastic sea slugs, Plakobranchus ocellatus.</title>
        <authorList>
            <person name="Maeda T."/>
            <person name="Takahashi S."/>
            <person name="Yoshida T."/>
            <person name="Shimamura S."/>
            <person name="Takaki Y."/>
            <person name="Nagai Y."/>
            <person name="Toyoda A."/>
            <person name="Suzuki Y."/>
            <person name="Arimoto A."/>
            <person name="Ishii H."/>
            <person name="Satoh N."/>
            <person name="Nishiyama T."/>
            <person name="Hasebe M."/>
            <person name="Maruyama T."/>
            <person name="Minagawa J."/>
            <person name="Obokata J."/>
            <person name="Shigenobu S."/>
        </authorList>
    </citation>
    <scope>NUCLEOTIDE SEQUENCE [LARGE SCALE GENOMIC DNA]</scope>
</reference>
<evidence type="ECO:0000256" key="1">
    <source>
        <dbReference type="SAM" id="MobiDB-lite"/>
    </source>
</evidence>
<keyword evidence="3" id="KW-1185">Reference proteome</keyword>
<organism evidence="2 3">
    <name type="scientific">Plakobranchus ocellatus</name>
    <dbReference type="NCBI Taxonomy" id="259542"/>
    <lineage>
        <taxon>Eukaryota</taxon>
        <taxon>Metazoa</taxon>
        <taxon>Spiralia</taxon>
        <taxon>Lophotrochozoa</taxon>
        <taxon>Mollusca</taxon>
        <taxon>Gastropoda</taxon>
        <taxon>Heterobranchia</taxon>
        <taxon>Euthyneura</taxon>
        <taxon>Panpulmonata</taxon>
        <taxon>Sacoglossa</taxon>
        <taxon>Placobranchoidea</taxon>
        <taxon>Plakobranchidae</taxon>
        <taxon>Plakobranchus</taxon>
    </lineage>
</organism>
<feature type="region of interest" description="Disordered" evidence="1">
    <location>
        <begin position="72"/>
        <end position="133"/>
    </location>
</feature>
<feature type="compositionally biased region" description="Acidic residues" evidence="1">
    <location>
        <begin position="76"/>
        <end position="98"/>
    </location>
</feature>
<evidence type="ECO:0000313" key="2">
    <source>
        <dbReference type="EMBL" id="GFN88154.1"/>
    </source>
</evidence>
<accession>A0AAV3YZ24</accession>
<protein>
    <submittedName>
        <fullName evidence="2">Uncharacterized protein</fullName>
    </submittedName>
</protein>
<evidence type="ECO:0000313" key="3">
    <source>
        <dbReference type="Proteomes" id="UP000735302"/>
    </source>
</evidence>
<comment type="caution">
    <text evidence="2">The sequence shown here is derived from an EMBL/GenBank/DDBJ whole genome shotgun (WGS) entry which is preliminary data.</text>
</comment>
<proteinExistence type="predicted"/>
<dbReference type="EMBL" id="BLXT01001839">
    <property type="protein sequence ID" value="GFN88154.1"/>
    <property type="molecule type" value="Genomic_DNA"/>
</dbReference>
<name>A0AAV3YZ24_9GAST</name>
<feature type="compositionally biased region" description="Basic and acidic residues" evidence="1">
    <location>
        <begin position="99"/>
        <end position="133"/>
    </location>
</feature>
<sequence>MSSPSAAPRGPVVSLIKHPSLWSTVVKQRPRGVNGGASLGRGGGVQTVRQAKELGGSLSRAAEKDGKLLWMMQDCREEEEDEKEEEEEDKEEKEEEEEREKGKEEEEAVEGGREKEEESLCRHSKERIKSIQK</sequence>
<gene>
    <name evidence="2" type="ORF">PoB_001466000</name>
</gene>
<dbReference type="AlphaFoldDB" id="A0AAV3YZ24"/>